<accession>A0A7I8VGI2</accession>
<gene>
    <name evidence="1" type="ORF">DGYR_LOCUS2615</name>
</gene>
<dbReference type="EMBL" id="CAJFCJ010000004">
    <property type="protein sequence ID" value="CAD5113659.1"/>
    <property type="molecule type" value="Genomic_DNA"/>
</dbReference>
<keyword evidence="2" id="KW-1185">Reference proteome</keyword>
<dbReference type="AlphaFoldDB" id="A0A7I8VGI2"/>
<sequence>MFSMYKSMKWCSESLEILRKIRSRYRRLINRFNLRYRFGTITMDQQLAAKQNILSAFRNICAAYTFAFSLLRCIDAIFKDVAYVTPLTQELPDFILYVSLMLLFRLRNFDSYDRVEMLAQKEDVAIIDLPDVCELNPHFVLGVPLYRKVEKQTQTPNRRTWSRTRRYISTQL</sequence>
<evidence type="ECO:0000313" key="2">
    <source>
        <dbReference type="Proteomes" id="UP000549394"/>
    </source>
</evidence>
<name>A0A7I8VGI2_9ANNE</name>
<comment type="caution">
    <text evidence="1">The sequence shown here is derived from an EMBL/GenBank/DDBJ whole genome shotgun (WGS) entry which is preliminary data.</text>
</comment>
<reference evidence="1 2" key="1">
    <citation type="submission" date="2020-08" db="EMBL/GenBank/DDBJ databases">
        <authorList>
            <person name="Hejnol A."/>
        </authorList>
    </citation>
    <scope>NUCLEOTIDE SEQUENCE [LARGE SCALE GENOMIC DNA]</scope>
</reference>
<dbReference type="OrthoDB" id="10003283at2759"/>
<dbReference type="Proteomes" id="UP000549394">
    <property type="component" value="Unassembled WGS sequence"/>
</dbReference>
<organism evidence="1 2">
    <name type="scientific">Dimorphilus gyrociliatus</name>
    <dbReference type="NCBI Taxonomy" id="2664684"/>
    <lineage>
        <taxon>Eukaryota</taxon>
        <taxon>Metazoa</taxon>
        <taxon>Spiralia</taxon>
        <taxon>Lophotrochozoa</taxon>
        <taxon>Annelida</taxon>
        <taxon>Polychaeta</taxon>
        <taxon>Polychaeta incertae sedis</taxon>
        <taxon>Dinophilidae</taxon>
        <taxon>Dimorphilus</taxon>
    </lineage>
</organism>
<proteinExistence type="predicted"/>
<protein>
    <submittedName>
        <fullName evidence="1">DgyrCDS2820</fullName>
    </submittedName>
</protein>
<evidence type="ECO:0000313" key="1">
    <source>
        <dbReference type="EMBL" id="CAD5113659.1"/>
    </source>
</evidence>